<dbReference type="EC" id="2.4.2.1" evidence="4"/>
<organism evidence="4 5">
    <name type="scientific">Campylobacter hyointestinalis subsp. hyointestinalis</name>
    <dbReference type="NCBI Taxonomy" id="91352"/>
    <lineage>
        <taxon>Bacteria</taxon>
        <taxon>Pseudomonadati</taxon>
        <taxon>Campylobacterota</taxon>
        <taxon>Epsilonproteobacteria</taxon>
        <taxon>Campylobacterales</taxon>
        <taxon>Campylobacteraceae</taxon>
        <taxon>Campylobacter</taxon>
    </lineage>
</organism>
<feature type="domain" description="D,L-carboxypeptidase peptidase" evidence="1">
    <location>
        <begin position="36"/>
        <end position="265"/>
    </location>
</feature>
<keyword evidence="4" id="KW-0328">Glycosyltransferase</keyword>
<evidence type="ECO:0000313" key="4">
    <source>
        <dbReference type="EMBL" id="CUU82074.1"/>
    </source>
</evidence>
<evidence type="ECO:0000313" key="5">
    <source>
        <dbReference type="Proteomes" id="UP000052237"/>
    </source>
</evidence>
<dbReference type="GO" id="GO:0004731">
    <property type="term" value="F:purine-nucleoside phosphorylase activity"/>
    <property type="evidence" value="ECO:0007669"/>
    <property type="project" value="UniProtKB-EC"/>
</dbReference>
<dbReference type="InterPro" id="IPR031489">
    <property type="entry name" value="Peptidase_M99"/>
</dbReference>
<evidence type="ECO:0000259" key="3">
    <source>
        <dbReference type="Pfam" id="PF17130"/>
    </source>
</evidence>
<dbReference type="CDD" id="cd06243">
    <property type="entry name" value="M14_CP_Csd4-like"/>
    <property type="match status" value="1"/>
</dbReference>
<protein>
    <submittedName>
        <fullName evidence="4">Purine nucleoside phosphorylase</fullName>
        <ecNumber evidence="4">2.4.2.1</ecNumber>
    </submittedName>
</protein>
<sequence>MRGIFIKFFILIICCYVLEANNLQYSLIKKGTLDDNTVLVIGGIQGDEPGGFLAASLLATEYNITKGSLWVVPNLNFISIIKRDRGIYGDMNRKFDKIKENDPDLKSVNGIQSLIVDKNVSMVLNLHDGSGFYRDHYINELENPKRWGNSCIIDQESLEGSKYTDLKGIALRVMDNINQNILDAKHTYHLKNTQTAKGDKEMLKSLTYFAIKNNKSAFANEASKTLPSHQRAYYHLLAIEEYLKVAGVEFERSFELNPQNVKEAIEKEIEVVLFDNKFYLSLNNPRAKIGYVPIPKNTALEYNSTNPLTALIEDKGGYVVHYGNKVLTKLIPEYFNYSDIESSVKIEADGVLKEISLGSKINVEENIKVISRPNVRVNIIGYNSKLKDESDITVNKKDIIRNYSIDKKGKIFRIELYEQKDGANDKFIGMFLVEFAMLDLPNDGVLS</sequence>
<keyword evidence="4" id="KW-0808">Transferase</keyword>
<dbReference type="InterPro" id="IPR033397">
    <property type="entry name" value="Metallo_peptidase_C"/>
</dbReference>
<dbReference type="Gene3D" id="3.40.630.10">
    <property type="entry name" value="Zn peptidases"/>
    <property type="match status" value="1"/>
</dbReference>
<dbReference type="Proteomes" id="UP000052237">
    <property type="component" value="Unassembled WGS sequence"/>
</dbReference>
<dbReference type="InterPro" id="IPR033398">
    <property type="entry name" value="Beta-barrel_M99"/>
</dbReference>
<evidence type="ECO:0000259" key="2">
    <source>
        <dbReference type="Pfam" id="PF17129"/>
    </source>
</evidence>
<name>A0A0S4RSX7_CAMHY</name>
<dbReference type="SUPFAM" id="SSF53187">
    <property type="entry name" value="Zn-dependent exopeptidases"/>
    <property type="match status" value="1"/>
</dbReference>
<keyword evidence="5" id="KW-1185">Reference proteome</keyword>
<dbReference type="AlphaFoldDB" id="A0A0S4RSX7"/>
<dbReference type="Pfam" id="PF17130">
    <property type="entry name" value="Peptidase_M99_m"/>
    <property type="match status" value="1"/>
</dbReference>
<comment type="caution">
    <text evidence="4">The sequence shown here is derived from an EMBL/GenBank/DDBJ whole genome shotgun (WGS) entry which is preliminary data.</text>
</comment>
<feature type="domain" description="Metallo-carboxypeptidase C-terminal" evidence="2">
    <location>
        <begin position="343"/>
        <end position="435"/>
    </location>
</feature>
<accession>A0A0S4RSX7</accession>
<gene>
    <name evidence="4" type="ORF">ERS686654_01277</name>
</gene>
<dbReference type="EMBL" id="FAVB01000003">
    <property type="protein sequence ID" value="CUU82074.1"/>
    <property type="molecule type" value="Genomic_DNA"/>
</dbReference>
<dbReference type="Pfam" id="PF17033">
    <property type="entry name" value="Peptidase_M99"/>
    <property type="match status" value="1"/>
</dbReference>
<reference evidence="4 5" key="1">
    <citation type="submission" date="2015-11" db="EMBL/GenBank/DDBJ databases">
        <authorList>
            <consortium name="Pathogen Informatics"/>
        </authorList>
    </citation>
    <scope>NUCLEOTIDE SEQUENCE [LARGE SCALE GENOMIC DNA]</scope>
    <source>
        <strain evidence="4 5">006A-0059</strain>
    </source>
</reference>
<evidence type="ECO:0000259" key="1">
    <source>
        <dbReference type="Pfam" id="PF17033"/>
    </source>
</evidence>
<proteinExistence type="predicted"/>
<feature type="domain" description="Carboxypeptidase M99 beta-barrel" evidence="3">
    <location>
        <begin position="280"/>
        <end position="335"/>
    </location>
</feature>
<dbReference type="Pfam" id="PF17129">
    <property type="entry name" value="Peptidase_M99_C"/>
    <property type="match status" value="1"/>
</dbReference>